<dbReference type="Proteomes" id="UP000606786">
    <property type="component" value="Unassembled WGS sequence"/>
</dbReference>
<evidence type="ECO:0000313" key="1">
    <source>
        <dbReference type="EMBL" id="CAD6992257.1"/>
    </source>
</evidence>
<proteinExistence type="predicted"/>
<name>A0A811U2I4_CERCA</name>
<keyword evidence="2" id="KW-1185">Reference proteome</keyword>
<dbReference type="EMBL" id="CAJHJT010000001">
    <property type="protein sequence ID" value="CAD6992257.1"/>
    <property type="molecule type" value="Genomic_DNA"/>
</dbReference>
<accession>A0A811U2I4</accession>
<evidence type="ECO:0000313" key="2">
    <source>
        <dbReference type="Proteomes" id="UP000606786"/>
    </source>
</evidence>
<protein>
    <submittedName>
        <fullName evidence="1">(Mediterranean fruit fly) hypothetical protein</fullName>
    </submittedName>
</protein>
<sequence length="106" mass="11953">MHSYIYSYVYKVLSLKLTTPRESARTSALRFRDDAIKGYASLITNSLYGRLAKLAVTVQGRKTNHQYNCDILTIARCNGFSFQNSFQKGFATKSPAAAEHLKVIRV</sequence>
<dbReference type="AlphaFoldDB" id="A0A811U2I4"/>
<gene>
    <name evidence="1" type="ORF">CCAP1982_LOCUS1126</name>
</gene>
<comment type="caution">
    <text evidence="1">The sequence shown here is derived from an EMBL/GenBank/DDBJ whole genome shotgun (WGS) entry which is preliminary data.</text>
</comment>
<reference evidence="1" key="1">
    <citation type="submission" date="2020-11" db="EMBL/GenBank/DDBJ databases">
        <authorList>
            <person name="Whitehead M."/>
        </authorList>
    </citation>
    <scope>NUCLEOTIDE SEQUENCE</scope>
    <source>
        <strain evidence="1">EGII</strain>
    </source>
</reference>
<organism evidence="1 2">
    <name type="scientific">Ceratitis capitata</name>
    <name type="common">Mediterranean fruit fly</name>
    <name type="synonym">Tephritis capitata</name>
    <dbReference type="NCBI Taxonomy" id="7213"/>
    <lineage>
        <taxon>Eukaryota</taxon>
        <taxon>Metazoa</taxon>
        <taxon>Ecdysozoa</taxon>
        <taxon>Arthropoda</taxon>
        <taxon>Hexapoda</taxon>
        <taxon>Insecta</taxon>
        <taxon>Pterygota</taxon>
        <taxon>Neoptera</taxon>
        <taxon>Endopterygota</taxon>
        <taxon>Diptera</taxon>
        <taxon>Brachycera</taxon>
        <taxon>Muscomorpha</taxon>
        <taxon>Tephritoidea</taxon>
        <taxon>Tephritidae</taxon>
        <taxon>Ceratitis</taxon>
        <taxon>Ceratitis</taxon>
    </lineage>
</organism>